<keyword evidence="2" id="KW-1185">Reference proteome</keyword>
<dbReference type="EMBL" id="JALIEB010000007">
    <property type="protein sequence ID" value="MCV3272301.1"/>
    <property type="molecule type" value="Genomic_DNA"/>
</dbReference>
<organism evidence="1 2">
    <name type="scientific">Roseobacter sinensis</name>
    <dbReference type="NCBI Taxonomy" id="2931391"/>
    <lineage>
        <taxon>Bacteria</taxon>
        <taxon>Pseudomonadati</taxon>
        <taxon>Pseudomonadota</taxon>
        <taxon>Alphaproteobacteria</taxon>
        <taxon>Rhodobacterales</taxon>
        <taxon>Roseobacteraceae</taxon>
        <taxon>Roseobacter</taxon>
    </lineage>
</organism>
<dbReference type="Proteomes" id="UP001208690">
    <property type="component" value="Unassembled WGS sequence"/>
</dbReference>
<name>A0ABT3BFD8_9RHOB</name>
<protein>
    <recommendedName>
        <fullName evidence="3">Heparinase II/III-like protein</fullName>
    </recommendedName>
</protein>
<dbReference type="SUPFAM" id="SSF48230">
    <property type="entry name" value="Chondroitin AC/alginate lyase"/>
    <property type="match status" value="1"/>
</dbReference>
<reference evidence="1 2" key="1">
    <citation type="submission" date="2022-04" db="EMBL/GenBank/DDBJ databases">
        <title>Roseobacter sp. WL0113 is a bacterium isolated from neritic sediment.</title>
        <authorList>
            <person name="Wang L."/>
            <person name="He W."/>
            <person name="Zhang D.-F."/>
        </authorList>
    </citation>
    <scope>NUCLEOTIDE SEQUENCE [LARGE SCALE GENOMIC DNA]</scope>
    <source>
        <strain evidence="1 2">WL0113</strain>
    </source>
</reference>
<dbReference type="Gene3D" id="2.70.98.70">
    <property type="match status" value="1"/>
</dbReference>
<comment type="caution">
    <text evidence="1">The sequence shown here is derived from an EMBL/GenBank/DDBJ whole genome shotgun (WGS) entry which is preliminary data.</text>
</comment>
<accession>A0ABT3BFD8</accession>
<sequence length="605" mass="66381">MSSPRSAGEIARILRETKGKASLPVHADRQAWARLARQHIASEVIAKAEAVRTKAIPPLPLTLFLDYHRTGRREGYEAPMDARRDRLTWMALAEGLEGQGRFLDPIHDMLDAILTEPTWVVPAHGGEFTDGLPLPELQVIDLWSAMACLLVAEVDHMLGDSLHPAPRARLRRAVEARGVAPLLARDDMFWMGAREMGRSSPNWAPVCAGLTAAAAIYLEADCDRLAAVLAKALRELEHYLASFPPDGGCAEGVGYWEKGVFAYACFADLIAARTEGRIDPLLAPHMRQVARFPARIQLGPQRYPLFSDNVSNRIVQTALLRHLGTRLELPELHALDPCTDAERTHTLRYPAEQIRDFLWWEEADTTCQPAPRDWLPDTQIFVARLHPGKSGALALAAKGGTNGEPHNHNDVGSFVISLGTQTPVAEIGAGLYSRQAFDPALRYEMPNYGSHGHSVPEVNGHRQAFGHAFAARDVTCEGDRLLMDIAATYPRQAGVKRLIRRLVLDRPAGAVHLRDQAEFVATGELTSVLITQATIEDLGPGHLALGPLLVSFDPALGVEIEALPPITTRDGRTERFQRICLSPSGPTGSTEINVTFLPRYQGDTQ</sequence>
<evidence type="ECO:0000313" key="1">
    <source>
        <dbReference type="EMBL" id="MCV3272301.1"/>
    </source>
</evidence>
<dbReference type="Gene3D" id="1.50.10.100">
    <property type="entry name" value="Chondroitin AC/alginate lyase"/>
    <property type="match status" value="1"/>
</dbReference>
<proteinExistence type="predicted"/>
<evidence type="ECO:0008006" key="3">
    <source>
        <dbReference type="Google" id="ProtNLM"/>
    </source>
</evidence>
<dbReference type="InterPro" id="IPR008929">
    <property type="entry name" value="Chondroitin_lyas"/>
</dbReference>
<evidence type="ECO:0000313" key="2">
    <source>
        <dbReference type="Proteomes" id="UP001208690"/>
    </source>
</evidence>
<dbReference type="RefSeq" id="WP_263844620.1">
    <property type="nucleotide sequence ID" value="NZ_JALIEB010000007.1"/>
</dbReference>
<gene>
    <name evidence="1" type="ORF">MUB52_12760</name>
</gene>